<reference evidence="2 3" key="1">
    <citation type="journal article" date="2021" name="BMC Biol.">
        <title>Horizontally acquired antibacterial genes associated with adaptive radiation of ladybird beetles.</title>
        <authorList>
            <person name="Li H.S."/>
            <person name="Tang X.F."/>
            <person name="Huang Y.H."/>
            <person name="Xu Z.Y."/>
            <person name="Chen M.L."/>
            <person name="Du X.Y."/>
            <person name="Qiu B.Y."/>
            <person name="Chen P.T."/>
            <person name="Zhang W."/>
            <person name="Slipinski A."/>
            <person name="Escalona H.E."/>
            <person name="Waterhouse R.M."/>
            <person name="Zwick A."/>
            <person name="Pang H."/>
        </authorList>
    </citation>
    <scope>NUCLEOTIDE SEQUENCE [LARGE SCALE GENOMIC DNA]</scope>
    <source>
        <strain evidence="2">SYSU2018</strain>
    </source>
</reference>
<evidence type="ECO:0000256" key="1">
    <source>
        <dbReference type="SAM" id="SignalP"/>
    </source>
</evidence>
<sequence>MFKITLCLALLIAFAIATPFQQRTKRQSFGAGVGQNGFQAGYNSYNPYNPYNQYQYQPYNRFNPYQNQYQFGNPGQIGLGGQFQN</sequence>
<evidence type="ECO:0000313" key="3">
    <source>
        <dbReference type="Proteomes" id="UP001516400"/>
    </source>
</evidence>
<protein>
    <submittedName>
        <fullName evidence="2">Uncharacterized protein</fullName>
    </submittedName>
</protein>
<accession>A0ABD2P6J3</accession>
<gene>
    <name evidence="2" type="ORF">HHI36_000971</name>
</gene>
<dbReference type="EMBL" id="JABFTP020000185">
    <property type="protein sequence ID" value="KAL3286465.1"/>
    <property type="molecule type" value="Genomic_DNA"/>
</dbReference>
<feature type="signal peptide" evidence="1">
    <location>
        <begin position="1"/>
        <end position="17"/>
    </location>
</feature>
<keyword evidence="3" id="KW-1185">Reference proteome</keyword>
<dbReference type="Proteomes" id="UP001516400">
    <property type="component" value="Unassembled WGS sequence"/>
</dbReference>
<evidence type="ECO:0000313" key="2">
    <source>
        <dbReference type="EMBL" id="KAL3286465.1"/>
    </source>
</evidence>
<dbReference type="AlphaFoldDB" id="A0ABD2P6J3"/>
<comment type="caution">
    <text evidence="2">The sequence shown here is derived from an EMBL/GenBank/DDBJ whole genome shotgun (WGS) entry which is preliminary data.</text>
</comment>
<feature type="chain" id="PRO_5044838630" evidence="1">
    <location>
        <begin position="18"/>
        <end position="85"/>
    </location>
</feature>
<proteinExistence type="predicted"/>
<keyword evidence="1" id="KW-0732">Signal</keyword>
<name>A0ABD2P6J3_9CUCU</name>
<organism evidence="2 3">
    <name type="scientific">Cryptolaemus montrouzieri</name>
    <dbReference type="NCBI Taxonomy" id="559131"/>
    <lineage>
        <taxon>Eukaryota</taxon>
        <taxon>Metazoa</taxon>
        <taxon>Ecdysozoa</taxon>
        <taxon>Arthropoda</taxon>
        <taxon>Hexapoda</taxon>
        <taxon>Insecta</taxon>
        <taxon>Pterygota</taxon>
        <taxon>Neoptera</taxon>
        <taxon>Endopterygota</taxon>
        <taxon>Coleoptera</taxon>
        <taxon>Polyphaga</taxon>
        <taxon>Cucujiformia</taxon>
        <taxon>Coccinelloidea</taxon>
        <taxon>Coccinellidae</taxon>
        <taxon>Scymninae</taxon>
        <taxon>Scymnini</taxon>
        <taxon>Cryptolaemus</taxon>
    </lineage>
</organism>